<gene>
    <name evidence="4" type="ORF">G7B40_015685</name>
</gene>
<name>A0AAP5I780_9CYAN</name>
<evidence type="ECO:0000256" key="2">
    <source>
        <dbReference type="SAM" id="SignalP"/>
    </source>
</evidence>
<feature type="compositionally biased region" description="Polar residues" evidence="1">
    <location>
        <begin position="27"/>
        <end position="38"/>
    </location>
</feature>
<dbReference type="RefSeq" id="WP_208352742.1">
    <property type="nucleotide sequence ID" value="NZ_JAALHA020000006.1"/>
</dbReference>
<keyword evidence="5" id="KW-1185">Reference proteome</keyword>
<evidence type="ECO:0000256" key="1">
    <source>
        <dbReference type="SAM" id="MobiDB-lite"/>
    </source>
</evidence>
<sequence length="178" mass="19781">MLKQLLTGSYVLGLLLVGGLSAQAQVNQSSPSQAPGVTQPSSLPSPSQAPGATQSQISPDDLQKFARSIKQLRVIQQGEKQQIVQLITKSGLTGERFIEIYQAQKTPTQQPKKAITQTEQQQFNTAYSKIREIQQQTQPKKEQAVQKEGLQPSRFNQILEAVRQDTTLQQKVQQMIQQ</sequence>
<dbReference type="AlphaFoldDB" id="A0AAP5I780"/>
<reference evidence="5" key="1">
    <citation type="journal article" date="2021" name="Science">
        <title>Hunting the eagle killer: A cyanobacterial neurotoxin causes vacuolar myelinopathy.</title>
        <authorList>
            <person name="Breinlinger S."/>
            <person name="Phillips T.J."/>
            <person name="Haram B.N."/>
            <person name="Mares J."/>
            <person name="Martinez Yerena J.A."/>
            <person name="Hrouzek P."/>
            <person name="Sobotka R."/>
            <person name="Henderson W.M."/>
            <person name="Schmieder P."/>
            <person name="Williams S.M."/>
            <person name="Lauderdale J.D."/>
            <person name="Wilde H.D."/>
            <person name="Gerrin W."/>
            <person name="Kust A."/>
            <person name="Washington J.W."/>
            <person name="Wagner C."/>
            <person name="Geier B."/>
            <person name="Liebeke M."/>
            <person name="Enke H."/>
            <person name="Niedermeyer T.H.J."/>
            <person name="Wilde S.B."/>
        </authorList>
    </citation>
    <scope>NUCLEOTIDE SEQUENCE [LARGE SCALE GENOMIC DNA]</scope>
    <source>
        <strain evidence="5">Thurmond2011</strain>
    </source>
</reference>
<feature type="region of interest" description="Disordered" evidence="1">
    <location>
        <begin position="27"/>
        <end position="58"/>
    </location>
</feature>
<dbReference type="Pfam" id="PF13767">
    <property type="entry name" value="DUF4168"/>
    <property type="match status" value="1"/>
</dbReference>
<comment type="caution">
    <text evidence="4">The sequence shown here is derived from an EMBL/GenBank/DDBJ whole genome shotgun (WGS) entry which is preliminary data.</text>
</comment>
<feature type="compositionally biased region" description="Low complexity" evidence="1">
    <location>
        <begin position="39"/>
        <end position="50"/>
    </location>
</feature>
<feature type="chain" id="PRO_5043030183" evidence="2">
    <location>
        <begin position="25"/>
        <end position="178"/>
    </location>
</feature>
<keyword evidence="2" id="KW-0732">Signal</keyword>
<accession>A0AAP5I780</accession>
<evidence type="ECO:0000313" key="4">
    <source>
        <dbReference type="EMBL" id="MDR9895994.1"/>
    </source>
</evidence>
<evidence type="ECO:0000313" key="5">
    <source>
        <dbReference type="Proteomes" id="UP000667802"/>
    </source>
</evidence>
<feature type="domain" description="DUF4168" evidence="3">
    <location>
        <begin position="58"/>
        <end position="172"/>
    </location>
</feature>
<protein>
    <submittedName>
        <fullName evidence="4">DUF4168 domain-containing protein</fullName>
    </submittedName>
</protein>
<dbReference type="InterPro" id="IPR025433">
    <property type="entry name" value="DUF4168"/>
</dbReference>
<feature type="signal peptide" evidence="2">
    <location>
        <begin position="1"/>
        <end position="24"/>
    </location>
</feature>
<organism evidence="4 5">
    <name type="scientific">Aetokthonos hydrillicola Thurmond2011</name>
    <dbReference type="NCBI Taxonomy" id="2712845"/>
    <lineage>
        <taxon>Bacteria</taxon>
        <taxon>Bacillati</taxon>
        <taxon>Cyanobacteriota</taxon>
        <taxon>Cyanophyceae</taxon>
        <taxon>Nostocales</taxon>
        <taxon>Hapalosiphonaceae</taxon>
        <taxon>Aetokthonos</taxon>
    </lineage>
</organism>
<evidence type="ECO:0000259" key="3">
    <source>
        <dbReference type="Pfam" id="PF13767"/>
    </source>
</evidence>
<proteinExistence type="predicted"/>
<dbReference type="Proteomes" id="UP000667802">
    <property type="component" value="Unassembled WGS sequence"/>
</dbReference>
<dbReference type="EMBL" id="JAALHA020000006">
    <property type="protein sequence ID" value="MDR9895994.1"/>
    <property type="molecule type" value="Genomic_DNA"/>
</dbReference>